<dbReference type="GO" id="GO:0008270">
    <property type="term" value="F:zinc ion binding"/>
    <property type="evidence" value="ECO:0007669"/>
    <property type="project" value="InterPro"/>
</dbReference>
<dbReference type="PANTHER" id="PTHR35317">
    <property type="entry name" value="OS04G0629600 PROTEIN"/>
    <property type="match status" value="1"/>
</dbReference>
<dbReference type="AlphaFoldDB" id="A0A6I9S1Z1"/>
<keyword evidence="3" id="KW-1185">Reference proteome</keyword>
<dbReference type="GeneID" id="105052780"/>
<proteinExistence type="predicted"/>
<protein>
    <submittedName>
        <fullName evidence="4">Uncharacterized protein LOC105052780</fullName>
    </submittedName>
</protein>
<organism evidence="3 4">
    <name type="scientific">Elaeis guineensis var. tenera</name>
    <name type="common">Oil palm</name>
    <dbReference type="NCBI Taxonomy" id="51953"/>
    <lineage>
        <taxon>Eukaryota</taxon>
        <taxon>Viridiplantae</taxon>
        <taxon>Streptophyta</taxon>
        <taxon>Embryophyta</taxon>
        <taxon>Tracheophyta</taxon>
        <taxon>Spermatophyta</taxon>
        <taxon>Magnoliopsida</taxon>
        <taxon>Liliopsida</taxon>
        <taxon>Arecaceae</taxon>
        <taxon>Arecoideae</taxon>
        <taxon>Cocoseae</taxon>
        <taxon>Elaeidinae</taxon>
        <taxon>Elaeis</taxon>
    </lineage>
</organism>
<reference evidence="4" key="1">
    <citation type="submission" date="2025-08" db="UniProtKB">
        <authorList>
            <consortium name="RefSeq"/>
        </authorList>
    </citation>
    <scope>IDENTIFICATION</scope>
</reference>
<gene>
    <name evidence="4" type="primary">LOC105052780</name>
</gene>
<feature type="compositionally biased region" description="Basic and acidic residues" evidence="2">
    <location>
        <begin position="105"/>
        <end position="115"/>
    </location>
</feature>
<dbReference type="InParanoid" id="A0A6I9S1Z1"/>
<accession>A0A6I9S1Z1</accession>
<dbReference type="Pfam" id="PF14223">
    <property type="entry name" value="Retrotran_gag_2"/>
    <property type="match status" value="1"/>
</dbReference>
<dbReference type="SUPFAM" id="SSF57756">
    <property type="entry name" value="Retrovirus zinc finger-like domains"/>
    <property type="match status" value="1"/>
</dbReference>
<evidence type="ECO:0000256" key="2">
    <source>
        <dbReference type="SAM" id="MobiDB-lite"/>
    </source>
</evidence>
<feature type="region of interest" description="Disordered" evidence="2">
    <location>
        <begin position="105"/>
        <end position="142"/>
    </location>
</feature>
<dbReference type="KEGG" id="egu:105052780"/>
<feature type="coiled-coil region" evidence="1">
    <location>
        <begin position="9"/>
        <end position="36"/>
    </location>
</feature>
<dbReference type="InterPro" id="IPR036875">
    <property type="entry name" value="Znf_CCHC_sf"/>
</dbReference>
<feature type="compositionally biased region" description="Basic residues" evidence="2">
    <location>
        <begin position="121"/>
        <end position="134"/>
    </location>
</feature>
<dbReference type="OrthoDB" id="8063676at2759"/>
<evidence type="ECO:0000313" key="4">
    <source>
        <dbReference type="RefSeq" id="XP_010932018.1"/>
    </source>
</evidence>
<dbReference type="Proteomes" id="UP000504607">
    <property type="component" value="Chromosome 1"/>
</dbReference>
<dbReference type="GO" id="GO:0003676">
    <property type="term" value="F:nucleic acid binding"/>
    <property type="evidence" value="ECO:0007669"/>
    <property type="project" value="InterPro"/>
</dbReference>
<dbReference type="PANTHER" id="PTHR35317:SF35">
    <property type="entry name" value="DUF4219 DOMAIN-CONTAINING PROTEIN"/>
    <property type="match status" value="1"/>
</dbReference>
<keyword evidence="1" id="KW-0175">Coiled coil</keyword>
<evidence type="ECO:0000313" key="3">
    <source>
        <dbReference type="Proteomes" id="UP000504607"/>
    </source>
</evidence>
<name>A0A6I9S1Z1_ELAGV</name>
<dbReference type="RefSeq" id="XP_010932018.1">
    <property type="nucleotide sequence ID" value="XM_010933716.1"/>
</dbReference>
<evidence type="ECO:0000256" key="1">
    <source>
        <dbReference type="SAM" id="Coils"/>
    </source>
</evidence>
<sequence>MEFENLKMNEKEKETLEEFYNKLVQLVNQMKSYDDDIPNKRLNEKILISLPFKFESKIAVIEDTKDISTINVEELTGSLKSSEQKLNRHYKKSIDSAFQSMLDVDSRSIEKRPQESSRGGRCGRGRKRNSRGRGRGSYDRKIEGDNSQKKFRICNRSSHEEKDCWFKGKPQCHNCKKFGHLKKDRRFNSNQQANYIEEKEDEGNLFFACQSVAEQKNDQ</sequence>